<protein>
    <recommendedName>
        <fullName evidence="4">THAP4-like heme-binding beta-barrel domain-containing protein</fullName>
    </recommendedName>
</protein>
<evidence type="ECO:0000256" key="1">
    <source>
        <dbReference type="SAM" id="SignalP"/>
    </source>
</evidence>
<dbReference type="RefSeq" id="WP_143145667.1">
    <property type="nucleotide sequence ID" value="NZ_FPKU01000001.1"/>
</dbReference>
<evidence type="ECO:0008006" key="4">
    <source>
        <dbReference type="Google" id="ProtNLM"/>
    </source>
</evidence>
<dbReference type="EMBL" id="FPKU01000001">
    <property type="protein sequence ID" value="SFZ82333.1"/>
    <property type="molecule type" value="Genomic_DNA"/>
</dbReference>
<dbReference type="OrthoDB" id="7946953at2"/>
<evidence type="ECO:0000313" key="2">
    <source>
        <dbReference type="EMBL" id="SFZ82333.1"/>
    </source>
</evidence>
<organism evidence="2 3">
    <name type="scientific">Devosia enhydra</name>
    <dbReference type="NCBI Taxonomy" id="665118"/>
    <lineage>
        <taxon>Bacteria</taxon>
        <taxon>Pseudomonadati</taxon>
        <taxon>Pseudomonadota</taxon>
        <taxon>Alphaproteobacteria</taxon>
        <taxon>Hyphomicrobiales</taxon>
        <taxon>Devosiaceae</taxon>
        <taxon>Devosia</taxon>
    </lineage>
</organism>
<keyword evidence="3" id="KW-1185">Reference proteome</keyword>
<keyword evidence="1" id="KW-0732">Signal</keyword>
<dbReference type="Proteomes" id="UP000183447">
    <property type="component" value="Unassembled WGS sequence"/>
</dbReference>
<feature type="chain" id="PRO_5009678529" description="THAP4-like heme-binding beta-barrel domain-containing protein" evidence="1">
    <location>
        <begin position="25"/>
        <end position="174"/>
    </location>
</feature>
<reference evidence="2 3" key="1">
    <citation type="submission" date="2016-11" db="EMBL/GenBank/DDBJ databases">
        <authorList>
            <person name="Jaros S."/>
            <person name="Januszkiewicz K."/>
            <person name="Wedrychowicz H."/>
        </authorList>
    </citation>
    <scope>NUCLEOTIDE SEQUENCE [LARGE SCALE GENOMIC DNA]</scope>
    <source>
        <strain evidence="2 3">ATCC 23634</strain>
    </source>
</reference>
<name>A0A1K2HUW4_9HYPH</name>
<proteinExistence type="predicted"/>
<feature type="signal peptide" evidence="1">
    <location>
        <begin position="1"/>
        <end position="24"/>
    </location>
</feature>
<sequence length="174" mass="18484">MSMFRPLLRNVALVGLVLSSALVAAPTQAARAEIEFLSGYLGEWRGRGTLTGASSETVVCRLTLSPGNSDKINYNGRCTMAGNNLAIQGTLAYVDSSRRYEAVMSTNATFQGVAVGQRRGNGVVFNLQERNRADGQDMSITAAIALQNGKIDVNFKVTDAKSGGTMQASVPFSK</sequence>
<accession>A0A1K2HUW4</accession>
<gene>
    <name evidence="2" type="ORF">SAMN02983003_1017</name>
</gene>
<dbReference type="AlphaFoldDB" id="A0A1K2HUW4"/>
<evidence type="ECO:0000313" key="3">
    <source>
        <dbReference type="Proteomes" id="UP000183447"/>
    </source>
</evidence>